<dbReference type="InterPro" id="IPR002550">
    <property type="entry name" value="CNNM"/>
</dbReference>
<keyword evidence="3" id="KW-1003">Cell membrane</keyword>
<dbReference type="EMBL" id="REFW01000004">
    <property type="protein sequence ID" value="RMB58397.1"/>
    <property type="molecule type" value="Genomic_DNA"/>
</dbReference>
<protein>
    <submittedName>
        <fullName evidence="14">HlyC/CorC family transporter</fullName>
    </submittedName>
</protein>
<keyword evidence="4 10" id="KW-0812">Transmembrane</keyword>
<dbReference type="RefSeq" id="WP_121902434.1">
    <property type="nucleotide sequence ID" value="NZ_REFW01000004.1"/>
</dbReference>
<keyword evidence="15" id="KW-1185">Reference proteome</keyword>
<dbReference type="PANTHER" id="PTHR43099:SF5">
    <property type="entry name" value="HLYC_CORC FAMILY TRANSPORTER"/>
    <property type="match status" value="1"/>
</dbReference>
<dbReference type="Pfam" id="PF01595">
    <property type="entry name" value="CNNM"/>
    <property type="match status" value="1"/>
</dbReference>
<evidence type="ECO:0000259" key="13">
    <source>
        <dbReference type="PROSITE" id="PS51846"/>
    </source>
</evidence>
<evidence type="ECO:0000256" key="2">
    <source>
        <dbReference type="ARBA" id="ARBA00006337"/>
    </source>
</evidence>
<dbReference type="PROSITE" id="PS51371">
    <property type="entry name" value="CBS"/>
    <property type="match status" value="2"/>
</dbReference>
<evidence type="ECO:0000256" key="6">
    <source>
        <dbReference type="ARBA" id="ARBA00022989"/>
    </source>
</evidence>
<feature type="transmembrane region" description="Helical" evidence="11">
    <location>
        <begin position="102"/>
        <end position="121"/>
    </location>
</feature>
<keyword evidence="8 10" id="KW-0472">Membrane</keyword>
<dbReference type="CDD" id="cd04590">
    <property type="entry name" value="CBS_pair_CorC_HlyC_assoc"/>
    <property type="match status" value="1"/>
</dbReference>
<reference evidence="14 15" key="1">
    <citation type="submission" date="2018-10" db="EMBL/GenBank/DDBJ databases">
        <title>Tessaracoccus antarcticuss sp. nov., isolated from sediment.</title>
        <authorList>
            <person name="Zhou L.Y."/>
            <person name="Du Z.J."/>
        </authorList>
    </citation>
    <scope>NUCLEOTIDE SEQUENCE [LARGE SCALE GENOMIC DNA]</scope>
    <source>
        <strain evidence="14 15">JDX10</strain>
    </source>
</reference>
<evidence type="ECO:0000256" key="8">
    <source>
        <dbReference type="ARBA" id="ARBA00023136"/>
    </source>
</evidence>
<evidence type="ECO:0000256" key="1">
    <source>
        <dbReference type="ARBA" id="ARBA00004651"/>
    </source>
</evidence>
<dbReference type="OrthoDB" id="110231at2"/>
<organism evidence="14 15">
    <name type="scientific">Tessaracoccus antarcticus</name>
    <dbReference type="NCBI Taxonomy" id="2479848"/>
    <lineage>
        <taxon>Bacteria</taxon>
        <taxon>Bacillati</taxon>
        <taxon>Actinomycetota</taxon>
        <taxon>Actinomycetes</taxon>
        <taxon>Propionibacteriales</taxon>
        <taxon>Propionibacteriaceae</taxon>
        <taxon>Tessaracoccus</taxon>
    </lineage>
</organism>
<dbReference type="SMART" id="SM01091">
    <property type="entry name" value="CorC_HlyC"/>
    <property type="match status" value="1"/>
</dbReference>
<name>A0A3M0G2N3_9ACTN</name>
<feature type="domain" description="CBS" evidence="12">
    <location>
        <begin position="280"/>
        <end position="337"/>
    </location>
</feature>
<evidence type="ECO:0000313" key="14">
    <source>
        <dbReference type="EMBL" id="RMB58397.1"/>
    </source>
</evidence>
<dbReference type="InterPro" id="IPR046342">
    <property type="entry name" value="CBS_dom_sf"/>
</dbReference>
<dbReference type="PROSITE" id="PS51846">
    <property type="entry name" value="CNNM"/>
    <property type="match status" value="1"/>
</dbReference>
<dbReference type="FunFam" id="3.10.580.10:FF:000002">
    <property type="entry name" value="Magnesium/cobalt efflux protein CorC"/>
    <property type="match status" value="1"/>
</dbReference>
<feature type="transmembrane region" description="Helical" evidence="11">
    <location>
        <begin position="133"/>
        <end position="156"/>
    </location>
</feature>
<dbReference type="Pfam" id="PF00571">
    <property type="entry name" value="CBS"/>
    <property type="match status" value="2"/>
</dbReference>
<sequence>MKVLQDVALIGVFILIGGTFAAAEMALISLRESRVKQLANKGKRGRAIQRLVGNPNLFLSSVQIGVTLSGFLSAAFGGATLAASLSPVLESWGVPASISDPMALVVITVIISYFSIVIGELSAKRLAMQRAEGFALALAPLVSGIATVARPLIWFLGVSTDVVVRILGGDPSLSRDAVTDEELRAMLSDSSTLGREERSILDEVFDAGDSTLREVMVPRTEVDFLPADMPIQRAYREVRGAPHSRYPVTDGSADRIVGFLHVRDLMDLDGAARTGDLRSIARPVLSLPETVKILRALSSMRTAASHIAIVRDEYGGTAGIVTMEDLVEELIGDITDEYDVVGDNETNEVNRVDGLTTIEEFAEATGYILPEGPYDTVAGYFMAQLGALPQVGDIVTVALAPVEADGEHDERVVFTLTADALDGRRAAWFTLRRDGVADGTTLEGADDAALGQSVDG</sequence>
<keyword evidence="5" id="KW-0677">Repeat</keyword>
<dbReference type="InterPro" id="IPR005170">
    <property type="entry name" value="Transptr-assoc_dom"/>
</dbReference>
<feature type="domain" description="CBS" evidence="12">
    <location>
        <begin position="216"/>
        <end position="277"/>
    </location>
</feature>
<dbReference type="InterPro" id="IPR051676">
    <property type="entry name" value="UPF0053_domain"/>
</dbReference>
<evidence type="ECO:0000256" key="5">
    <source>
        <dbReference type="ARBA" id="ARBA00022737"/>
    </source>
</evidence>
<evidence type="ECO:0000259" key="12">
    <source>
        <dbReference type="PROSITE" id="PS51371"/>
    </source>
</evidence>
<dbReference type="GO" id="GO:0050660">
    <property type="term" value="F:flavin adenine dinucleotide binding"/>
    <property type="evidence" value="ECO:0007669"/>
    <property type="project" value="InterPro"/>
</dbReference>
<dbReference type="InterPro" id="IPR000644">
    <property type="entry name" value="CBS_dom"/>
</dbReference>
<dbReference type="GO" id="GO:0005886">
    <property type="term" value="C:plasma membrane"/>
    <property type="evidence" value="ECO:0007669"/>
    <property type="project" value="UniProtKB-SubCell"/>
</dbReference>
<proteinExistence type="inferred from homology"/>
<evidence type="ECO:0000256" key="3">
    <source>
        <dbReference type="ARBA" id="ARBA00022475"/>
    </source>
</evidence>
<dbReference type="InterPro" id="IPR044751">
    <property type="entry name" value="Ion_transp-like_CBS"/>
</dbReference>
<keyword evidence="7 9" id="KW-0129">CBS domain</keyword>
<evidence type="ECO:0000256" key="11">
    <source>
        <dbReference type="SAM" id="Phobius"/>
    </source>
</evidence>
<evidence type="ECO:0000256" key="9">
    <source>
        <dbReference type="PROSITE-ProRule" id="PRU00703"/>
    </source>
</evidence>
<feature type="domain" description="CNNM transmembrane" evidence="13">
    <location>
        <begin position="1"/>
        <end position="202"/>
    </location>
</feature>
<dbReference type="Gene3D" id="3.30.465.10">
    <property type="match status" value="1"/>
</dbReference>
<keyword evidence="6 10" id="KW-1133">Transmembrane helix</keyword>
<comment type="subcellular location">
    <subcellularLocation>
        <location evidence="1">Cell membrane</location>
        <topology evidence="1">Multi-pass membrane protein</topology>
    </subcellularLocation>
</comment>
<dbReference type="SUPFAM" id="SSF54631">
    <property type="entry name" value="CBS-domain pair"/>
    <property type="match status" value="1"/>
</dbReference>
<evidence type="ECO:0000313" key="15">
    <source>
        <dbReference type="Proteomes" id="UP000275256"/>
    </source>
</evidence>
<evidence type="ECO:0000256" key="7">
    <source>
        <dbReference type="ARBA" id="ARBA00023122"/>
    </source>
</evidence>
<dbReference type="SUPFAM" id="SSF56176">
    <property type="entry name" value="FAD-binding/transporter-associated domain-like"/>
    <property type="match status" value="1"/>
</dbReference>
<feature type="transmembrane region" description="Helical" evidence="11">
    <location>
        <begin position="6"/>
        <end position="30"/>
    </location>
</feature>
<evidence type="ECO:0000256" key="10">
    <source>
        <dbReference type="PROSITE-ProRule" id="PRU01193"/>
    </source>
</evidence>
<gene>
    <name evidence="14" type="ORF">EAX62_14495</name>
</gene>
<evidence type="ECO:0000256" key="4">
    <source>
        <dbReference type="ARBA" id="ARBA00022692"/>
    </source>
</evidence>
<dbReference type="AlphaFoldDB" id="A0A3M0G2N3"/>
<dbReference type="Pfam" id="PF03471">
    <property type="entry name" value="CorC_HlyC"/>
    <property type="match status" value="1"/>
</dbReference>
<feature type="transmembrane region" description="Helical" evidence="11">
    <location>
        <begin position="51"/>
        <end position="82"/>
    </location>
</feature>
<dbReference type="Gene3D" id="3.10.580.10">
    <property type="entry name" value="CBS-domain"/>
    <property type="match status" value="1"/>
</dbReference>
<dbReference type="PANTHER" id="PTHR43099">
    <property type="entry name" value="UPF0053 PROTEIN YRKA"/>
    <property type="match status" value="1"/>
</dbReference>
<dbReference type="InterPro" id="IPR016169">
    <property type="entry name" value="FAD-bd_PCMH_sub2"/>
</dbReference>
<accession>A0A3M0G2N3</accession>
<comment type="similarity">
    <text evidence="2">Belongs to the UPF0053 family.</text>
</comment>
<dbReference type="Proteomes" id="UP000275256">
    <property type="component" value="Unassembled WGS sequence"/>
</dbReference>
<comment type="caution">
    <text evidence="14">The sequence shown here is derived from an EMBL/GenBank/DDBJ whole genome shotgun (WGS) entry which is preliminary data.</text>
</comment>
<dbReference type="InterPro" id="IPR036318">
    <property type="entry name" value="FAD-bd_PCMH-like_sf"/>
</dbReference>